<sequence length="493" mass="52174">MTVRARLALTILLTGLVTALAVIVTVATAFQRFQHESTWERANGFIGRVVATHPDLLELHARDPQGFTGFLRNLLLFEPDSRLYLLAADGTVLASSGDMPIAPGLKVKLGPVQEAIMVAGDRARAAYVMGDDPQYMAEDTVIAARMLQASTIAPGANAGGYLYLVCQKRPLPPGQVELLGSSVAGPALAGVLAVVLLGALIAAWIIGTVTRPLRALSDAVDQATRDGFEAAAALPAAAPAGHDEFARLRSGFGQMLATLRAQWDRLQRLDRFRREGVSNLSHDLRSPLTATTACLETLQARWAHDPARADDRALLDVALRNTGTAAGMVRALGDFALLDEPSYRLQPVALDAGELIDDLTRRFASRAALQGVTLVTDTGDTPLPARLDVELFERALANLLDNALRFTPAGGRIVLRGALVDGALQVQVQDSGCGIAPDDLPHLFERFYRKSEGGHGLGLAIVARIVALHGGRATAASVPGQGTTVTLNLPAAA</sequence>
<feature type="domain" description="HAMP" evidence="13">
    <location>
        <begin position="207"/>
        <end position="264"/>
    </location>
</feature>
<dbReference type="GO" id="GO:0005886">
    <property type="term" value="C:plasma membrane"/>
    <property type="evidence" value="ECO:0007669"/>
    <property type="project" value="UniProtKB-SubCell"/>
</dbReference>
<dbReference type="PRINTS" id="PR00344">
    <property type="entry name" value="BCTRLSENSOR"/>
</dbReference>
<keyword evidence="10 11" id="KW-0472">Membrane</keyword>
<keyword evidence="7 14" id="KW-0418">Kinase</keyword>
<dbReference type="InterPro" id="IPR050428">
    <property type="entry name" value="TCS_sensor_his_kinase"/>
</dbReference>
<evidence type="ECO:0000256" key="9">
    <source>
        <dbReference type="ARBA" id="ARBA00023012"/>
    </source>
</evidence>
<evidence type="ECO:0000256" key="2">
    <source>
        <dbReference type="ARBA" id="ARBA00004429"/>
    </source>
</evidence>
<dbReference type="CDD" id="cd00075">
    <property type="entry name" value="HATPase"/>
    <property type="match status" value="1"/>
</dbReference>
<dbReference type="PROSITE" id="PS50885">
    <property type="entry name" value="HAMP"/>
    <property type="match status" value="1"/>
</dbReference>
<dbReference type="GO" id="GO:0000155">
    <property type="term" value="F:phosphorelay sensor kinase activity"/>
    <property type="evidence" value="ECO:0007669"/>
    <property type="project" value="InterPro"/>
</dbReference>
<evidence type="ECO:0000256" key="3">
    <source>
        <dbReference type="ARBA" id="ARBA00012438"/>
    </source>
</evidence>
<dbReference type="Gene3D" id="1.10.287.130">
    <property type="match status" value="1"/>
</dbReference>
<evidence type="ECO:0000256" key="7">
    <source>
        <dbReference type="ARBA" id="ARBA00022777"/>
    </source>
</evidence>
<evidence type="ECO:0000256" key="8">
    <source>
        <dbReference type="ARBA" id="ARBA00022989"/>
    </source>
</evidence>
<keyword evidence="8 11" id="KW-1133">Transmembrane helix</keyword>
<evidence type="ECO:0000256" key="6">
    <source>
        <dbReference type="ARBA" id="ARBA00022692"/>
    </source>
</evidence>
<evidence type="ECO:0000313" key="14">
    <source>
        <dbReference type="EMBL" id="RVT52609.1"/>
    </source>
</evidence>
<evidence type="ECO:0000256" key="5">
    <source>
        <dbReference type="ARBA" id="ARBA00022679"/>
    </source>
</evidence>
<dbReference type="Pfam" id="PF00512">
    <property type="entry name" value="HisKA"/>
    <property type="match status" value="1"/>
</dbReference>
<keyword evidence="5" id="KW-0808">Transferase</keyword>
<accession>A0A437JY87</accession>
<gene>
    <name evidence="14" type="ORF">ENE75_09280</name>
</gene>
<dbReference type="Pfam" id="PF02518">
    <property type="entry name" value="HATPase_c"/>
    <property type="match status" value="1"/>
</dbReference>
<comment type="subcellular location">
    <subcellularLocation>
        <location evidence="2">Cell inner membrane</location>
        <topology evidence="2">Multi-pass membrane protein</topology>
    </subcellularLocation>
</comment>
<dbReference type="PANTHER" id="PTHR45436:SF5">
    <property type="entry name" value="SENSOR HISTIDINE KINASE TRCS"/>
    <property type="match status" value="1"/>
</dbReference>
<keyword evidence="15" id="KW-1185">Reference proteome</keyword>
<dbReference type="PROSITE" id="PS50109">
    <property type="entry name" value="HIS_KIN"/>
    <property type="match status" value="1"/>
</dbReference>
<dbReference type="Proteomes" id="UP000288178">
    <property type="component" value="Unassembled WGS sequence"/>
</dbReference>
<feature type="domain" description="Histidine kinase" evidence="12">
    <location>
        <begin position="279"/>
        <end position="493"/>
    </location>
</feature>
<reference evidence="14 15" key="1">
    <citation type="submission" date="2019-01" db="EMBL/GenBank/DDBJ databases">
        <authorList>
            <person name="Chen W.-M."/>
        </authorList>
    </citation>
    <scope>NUCLEOTIDE SEQUENCE [LARGE SCALE GENOMIC DNA]</scope>
    <source>
        <strain evidence="14 15">ICH-3</strain>
    </source>
</reference>
<dbReference type="InterPro" id="IPR004358">
    <property type="entry name" value="Sig_transdc_His_kin-like_C"/>
</dbReference>
<dbReference type="InterPro" id="IPR003660">
    <property type="entry name" value="HAMP_dom"/>
</dbReference>
<dbReference type="RefSeq" id="WP_128197982.1">
    <property type="nucleotide sequence ID" value="NZ_SACT01000002.1"/>
</dbReference>
<evidence type="ECO:0000256" key="1">
    <source>
        <dbReference type="ARBA" id="ARBA00000085"/>
    </source>
</evidence>
<dbReference type="Gene3D" id="6.10.340.10">
    <property type="match status" value="1"/>
</dbReference>
<dbReference type="InterPro" id="IPR036890">
    <property type="entry name" value="HATPase_C_sf"/>
</dbReference>
<evidence type="ECO:0000256" key="11">
    <source>
        <dbReference type="SAM" id="Phobius"/>
    </source>
</evidence>
<feature type="transmembrane region" description="Helical" evidence="11">
    <location>
        <begin position="187"/>
        <end position="207"/>
    </location>
</feature>
<keyword evidence="9" id="KW-0902">Two-component regulatory system</keyword>
<dbReference type="InterPro" id="IPR003594">
    <property type="entry name" value="HATPase_dom"/>
</dbReference>
<evidence type="ECO:0000259" key="13">
    <source>
        <dbReference type="PROSITE" id="PS50885"/>
    </source>
</evidence>
<dbReference type="SMART" id="SM00388">
    <property type="entry name" value="HisKA"/>
    <property type="match status" value="1"/>
</dbReference>
<dbReference type="EMBL" id="SACT01000002">
    <property type="protein sequence ID" value="RVT52609.1"/>
    <property type="molecule type" value="Genomic_DNA"/>
</dbReference>
<dbReference type="FunFam" id="3.30.565.10:FF:000006">
    <property type="entry name" value="Sensor histidine kinase WalK"/>
    <property type="match status" value="1"/>
</dbReference>
<comment type="caution">
    <text evidence="14">The sequence shown here is derived from an EMBL/GenBank/DDBJ whole genome shotgun (WGS) entry which is preliminary data.</text>
</comment>
<dbReference type="PANTHER" id="PTHR45436">
    <property type="entry name" value="SENSOR HISTIDINE KINASE YKOH"/>
    <property type="match status" value="1"/>
</dbReference>
<evidence type="ECO:0000256" key="10">
    <source>
        <dbReference type="ARBA" id="ARBA00023136"/>
    </source>
</evidence>
<organism evidence="14 15">
    <name type="scientific">Rubrivivax albus</name>
    <dbReference type="NCBI Taxonomy" id="2499835"/>
    <lineage>
        <taxon>Bacteria</taxon>
        <taxon>Pseudomonadati</taxon>
        <taxon>Pseudomonadota</taxon>
        <taxon>Betaproteobacteria</taxon>
        <taxon>Burkholderiales</taxon>
        <taxon>Sphaerotilaceae</taxon>
        <taxon>Rubrivivax</taxon>
    </lineage>
</organism>
<keyword evidence="4" id="KW-0597">Phosphoprotein</keyword>
<dbReference type="Gene3D" id="3.30.565.10">
    <property type="entry name" value="Histidine kinase-like ATPase, C-terminal domain"/>
    <property type="match status" value="1"/>
</dbReference>
<dbReference type="SUPFAM" id="SSF47384">
    <property type="entry name" value="Homodimeric domain of signal transducing histidine kinase"/>
    <property type="match status" value="1"/>
</dbReference>
<dbReference type="InterPro" id="IPR005467">
    <property type="entry name" value="His_kinase_dom"/>
</dbReference>
<dbReference type="EC" id="2.7.13.3" evidence="3"/>
<dbReference type="SUPFAM" id="SSF55874">
    <property type="entry name" value="ATPase domain of HSP90 chaperone/DNA topoisomerase II/histidine kinase"/>
    <property type="match status" value="1"/>
</dbReference>
<evidence type="ECO:0000256" key="4">
    <source>
        <dbReference type="ARBA" id="ARBA00022553"/>
    </source>
</evidence>
<dbReference type="OrthoDB" id="9804645at2"/>
<name>A0A437JY87_9BURK</name>
<protein>
    <recommendedName>
        <fullName evidence="3">histidine kinase</fullName>
        <ecNumber evidence="3">2.7.13.3</ecNumber>
    </recommendedName>
</protein>
<proteinExistence type="predicted"/>
<keyword evidence="6 11" id="KW-0812">Transmembrane</keyword>
<dbReference type="SMART" id="SM00387">
    <property type="entry name" value="HATPase_c"/>
    <property type="match status" value="1"/>
</dbReference>
<dbReference type="AlphaFoldDB" id="A0A437JY87"/>
<dbReference type="InterPro" id="IPR036097">
    <property type="entry name" value="HisK_dim/P_sf"/>
</dbReference>
<dbReference type="InterPro" id="IPR003661">
    <property type="entry name" value="HisK_dim/P_dom"/>
</dbReference>
<comment type="catalytic activity">
    <reaction evidence="1">
        <text>ATP + protein L-histidine = ADP + protein N-phospho-L-histidine.</text>
        <dbReference type="EC" id="2.7.13.3"/>
    </reaction>
</comment>
<evidence type="ECO:0000313" key="15">
    <source>
        <dbReference type="Proteomes" id="UP000288178"/>
    </source>
</evidence>
<dbReference type="CDD" id="cd00082">
    <property type="entry name" value="HisKA"/>
    <property type="match status" value="1"/>
</dbReference>
<evidence type="ECO:0000259" key="12">
    <source>
        <dbReference type="PROSITE" id="PS50109"/>
    </source>
</evidence>